<evidence type="ECO:0000256" key="5">
    <source>
        <dbReference type="ARBA" id="ARBA00023136"/>
    </source>
</evidence>
<gene>
    <name evidence="9" type="ORF">EHS25_007256</name>
</gene>
<sequence>MTGHDCADSVDAVAVPALDPHLSQRDAEQGVEPSPDVPRPSTLRVVTLAGVMLLTYFLGTVSNQAVTLAIPVMARDYGTSELEVQWVVSAYGLAYGCGLLFCGRVADLYGRKFCYLGGLVVFLIFNILSAVVKPQVGLFVMRAFAGLGLALACPAGFGLIGETITHEPERSIVFAAFGLGGPIGASSGTILGGGVAGINQYRAWSYLFYILAALTLIPLIVGWFAFPGALFHTGGSVAPRLDWLGGFLVTAAISLFMFSMVQSGIVSTGWRTPYVPALLIVSIILFVLFLCWERYLERRNGSIPPAAKFSLFTRNRYRFTFVLLASFFAFMGAAGWVYCATIFYQNVKGDSALMNAVHLLPCNLLGIVAGFIVMYLSTRVRAPILIMGSTIITGVSSVIYAVASPDVSYWATGFVAQLLLPWGIDFTMCIGNVLAANLVREDERSVGGAVFQTSYTIGGSLGTALSSLVISERTNVTGSILSGTRSAFWMNAAATWFVSVIVLIGLRRLGIAKDAGREEHEEDVSPDVVHPSLDGKGEPESVVLANAESAAGTRGDNL</sequence>
<feature type="transmembrane region" description="Helical" evidence="7">
    <location>
        <begin position="409"/>
        <end position="434"/>
    </location>
</feature>
<feature type="transmembrane region" description="Helical" evidence="7">
    <location>
        <begin position="319"/>
        <end position="344"/>
    </location>
</feature>
<dbReference type="Proteomes" id="UP000279259">
    <property type="component" value="Unassembled WGS sequence"/>
</dbReference>
<keyword evidence="2" id="KW-0813">Transport</keyword>
<keyword evidence="4 7" id="KW-1133">Transmembrane helix</keyword>
<dbReference type="OrthoDB" id="5086884at2759"/>
<dbReference type="EMBL" id="RSCD01000036">
    <property type="protein sequence ID" value="RSH80151.1"/>
    <property type="molecule type" value="Genomic_DNA"/>
</dbReference>
<feature type="transmembrane region" description="Helical" evidence="7">
    <location>
        <begin position="356"/>
        <end position="377"/>
    </location>
</feature>
<evidence type="ECO:0000256" key="2">
    <source>
        <dbReference type="ARBA" id="ARBA00022448"/>
    </source>
</evidence>
<evidence type="ECO:0000256" key="1">
    <source>
        <dbReference type="ARBA" id="ARBA00004141"/>
    </source>
</evidence>
<dbReference type="STRING" id="1890683.A0A427XMM3"/>
<feature type="transmembrane region" description="Helical" evidence="7">
    <location>
        <begin position="273"/>
        <end position="292"/>
    </location>
</feature>
<evidence type="ECO:0000259" key="8">
    <source>
        <dbReference type="PROSITE" id="PS50850"/>
    </source>
</evidence>
<feature type="transmembrane region" description="Helical" evidence="7">
    <location>
        <begin position="243"/>
        <end position="261"/>
    </location>
</feature>
<feature type="transmembrane region" description="Helical" evidence="7">
    <location>
        <begin position="206"/>
        <end position="231"/>
    </location>
</feature>
<accession>A0A427XMM3</accession>
<evidence type="ECO:0000256" key="7">
    <source>
        <dbReference type="SAM" id="Phobius"/>
    </source>
</evidence>
<dbReference type="SUPFAM" id="SSF103473">
    <property type="entry name" value="MFS general substrate transporter"/>
    <property type="match status" value="2"/>
</dbReference>
<evidence type="ECO:0000256" key="4">
    <source>
        <dbReference type="ARBA" id="ARBA00022989"/>
    </source>
</evidence>
<dbReference type="InterPro" id="IPR020846">
    <property type="entry name" value="MFS_dom"/>
</dbReference>
<feature type="transmembrane region" description="Helical" evidence="7">
    <location>
        <begin position="172"/>
        <end position="194"/>
    </location>
</feature>
<proteinExistence type="predicted"/>
<evidence type="ECO:0000256" key="3">
    <source>
        <dbReference type="ARBA" id="ARBA00022692"/>
    </source>
</evidence>
<feature type="region of interest" description="Disordered" evidence="6">
    <location>
        <begin position="516"/>
        <end position="558"/>
    </location>
</feature>
<keyword evidence="3 7" id="KW-0812">Transmembrane</keyword>
<dbReference type="GO" id="GO:0022857">
    <property type="term" value="F:transmembrane transporter activity"/>
    <property type="evidence" value="ECO:0007669"/>
    <property type="project" value="InterPro"/>
</dbReference>
<dbReference type="PROSITE" id="PS50850">
    <property type="entry name" value="MFS"/>
    <property type="match status" value="1"/>
</dbReference>
<feature type="domain" description="Major facilitator superfamily (MFS) profile" evidence="8">
    <location>
        <begin position="48"/>
        <end position="510"/>
    </location>
</feature>
<feature type="transmembrane region" description="Helical" evidence="7">
    <location>
        <begin position="446"/>
        <end position="468"/>
    </location>
</feature>
<feature type="transmembrane region" description="Helical" evidence="7">
    <location>
        <begin position="488"/>
        <end position="506"/>
    </location>
</feature>
<protein>
    <recommendedName>
        <fullName evidence="8">Major facilitator superfamily (MFS) profile domain-containing protein</fullName>
    </recommendedName>
</protein>
<dbReference type="AlphaFoldDB" id="A0A427XMM3"/>
<feature type="transmembrane region" description="Helical" evidence="7">
    <location>
        <begin position="384"/>
        <end position="403"/>
    </location>
</feature>
<feature type="transmembrane region" description="Helical" evidence="7">
    <location>
        <begin position="138"/>
        <end position="160"/>
    </location>
</feature>
<feature type="transmembrane region" description="Helical" evidence="7">
    <location>
        <begin position="113"/>
        <end position="132"/>
    </location>
</feature>
<name>A0A427XMM3_9TREE</name>
<comment type="subcellular location">
    <subcellularLocation>
        <location evidence="1">Membrane</location>
        <topology evidence="1">Multi-pass membrane protein</topology>
    </subcellularLocation>
</comment>
<dbReference type="PANTHER" id="PTHR42718">
    <property type="entry name" value="MAJOR FACILITATOR SUPERFAMILY MULTIDRUG TRANSPORTER MFSC"/>
    <property type="match status" value="1"/>
</dbReference>
<feature type="transmembrane region" description="Helical" evidence="7">
    <location>
        <begin position="86"/>
        <end position="106"/>
    </location>
</feature>
<evidence type="ECO:0000256" key="6">
    <source>
        <dbReference type="SAM" id="MobiDB-lite"/>
    </source>
</evidence>
<evidence type="ECO:0000313" key="10">
    <source>
        <dbReference type="Proteomes" id="UP000279259"/>
    </source>
</evidence>
<evidence type="ECO:0000313" key="9">
    <source>
        <dbReference type="EMBL" id="RSH80151.1"/>
    </source>
</evidence>
<dbReference type="InterPro" id="IPR011701">
    <property type="entry name" value="MFS"/>
</dbReference>
<dbReference type="GO" id="GO:0016020">
    <property type="term" value="C:membrane"/>
    <property type="evidence" value="ECO:0007669"/>
    <property type="project" value="UniProtKB-SubCell"/>
</dbReference>
<dbReference type="PANTHER" id="PTHR42718:SF9">
    <property type="entry name" value="MAJOR FACILITATOR SUPERFAMILY MULTIDRUG TRANSPORTER MFSC"/>
    <property type="match status" value="1"/>
</dbReference>
<keyword evidence="5 7" id="KW-0472">Membrane</keyword>
<dbReference type="Pfam" id="PF07690">
    <property type="entry name" value="MFS_1"/>
    <property type="match status" value="2"/>
</dbReference>
<dbReference type="InterPro" id="IPR036259">
    <property type="entry name" value="MFS_trans_sf"/>
</dbReference>
<dbReference type="Gene3D" id="1.20.1250.20">
    <property type="entry name" value="MFS general substrate transporter like domains"/>
    <property type="match status" value="2"/>
</dbReference>
<keyword evidence="10" id="KW-1185">Reference proteome</keyword>
<comment type="caution">
    <text evidence="9">The sequence shown here is derived from an EMBL/GenBank/DDBJ whole genome shotgun (WGS) entry which is preliminary data.</text>
</comment>
<feature type="transmembrane region" description="Helical" evidence="7">
    <location>
        <begin position="45"/>
        <end position="66"/>
    </location>
</feature>
<organism evidence="9 10">
    <name type="scientific">Saitozyma podzolica</name>
    <dbReference type="NCBI Taxonomy" id="1890683"/>
    <lineage>
        <taxon>Eukaryota</taxon>
        <taxon>Fungi</taxon>
        <taxon>Dikarya</taxon>
        <taxon>Basidiomycota</taxon>
        <taxon>Agaricomycotina</taxon>
        <taxon>Tremellomycetes</taxon>
        <taxon>Tremellales</taxon>
        <taxon>Trimorphomycetaceae</taxon>
        <taxon>Saitozyma</taxon>
    </lineage>
</organism>
<reference evidence="9 10" key="1">
    <citation type="submission" date="2018-11" db="EMBL/GenBank/DDBJ databases">
        <title>Genome sequence of Saitozyma podzolica DSM 27192.</title>
        <authorList>
            <person name="Aliyu H."/>
            <person name="Gorte O."/>
            <person name="Ochsenreither K."/>
        </authorList>
    </citation>
    <scope>NUCLEOTIDE SEQUENCE [LARGE SCALE GENOMIC DNA]</scope>
    <source>
        <strain evidence="9 10">DSM 27192</strain>
    </source>
</reference>